<accession>A0A9D9I4H8</accession>
<dbReference type="AlphaFoldDB" id="A0A9D9I4H8"/>
<evidence type="ECO:0000256" key="6">
    <source>
        <dbReference type="RuleBase" id="RU004524"/>
    </source>
</evidence>
<protein>
    <recommendedName>
        <fullName evidence="4">Small ribosomal subunit protein uS15</fullName>
    </recommendedName>
</protein>
<dbReference type="Gene3D" id="1.10.287.10">
    <property type="entry name" value="S15/NS1, RNA-binding"/>
    <property type="match status" value="1"/>
</dbReference>
<dbReference type="CDD" id="cd00353">
    <property type="entry name" value="Ribosomal_S15p_S13e"/>
    <property type="match status" value="1"/>
</dbReference>
<evidence type="ECO:0000256" key="1">
    <source>
        <dbReference type="ARBA" id="ARBA00022980"/>
    </source>
</evidence>
<dbReference type="InterPro" id="IPR000589">
    <property type="entry name" value="Ribosomal_uS15"/>
</dbReference>
<name>A0A9D9I4H8_9BACT</name>
<proteinExistence type="inferred from homology"/>
<keyword evidence="4 6" id="KW-0699">rRNA-binding</keyword>
<reference evidence="7" key="2">
    <citation type="journal article" date="2021" name="PeerJ">
        <title>Extensive microbial diversity within the chicken gut microbiome revealed by metagenomics and culture.</title>
        <authorList>
            <person name="Gilroy R."/>
            <person name="Ravi A."/>
            <person name="Getino M."/>
            <person name="Pursley I."/>
            <person name="Horton D.L."/>
            <person name="Alikhan N.F."/>
            <person name="Baker D."/>
            <person name="Gharbi K."/>
            <person name="Hall N."/>
            <person name="Watson M."/>
            <person name="Adriaenssens E.M."/>
            <person name="Foster-Nyarko E."/>
            <person name="Jarju S."/>
            <person name="Secka A."/>
            <person name="Antonio M."/>
            <person name="Oren A."/>
            <person name="Chaudhuri R.R."/>
            <person name="La Ragione R."/>
            <person name="Hildebrand F."/>
            <person name="Pallen M.J."/>
        </authorList>
    </citation>
    <scope>NUCLEOTIDE SEQUENCE</scope>
    <source>
        <strain evidence="7">10037</strain>
    </source>
</reference>
<dbReference type="PROSITE" id="PS00362">
    <property type="entry name" value="RIBOSOMAL_S15"/>
    <property type="match status" value="1"/>
</dbReference>
<dbReference type="PANTHER" id="PTHR23321:SF26">
    <property type="entry name" value="SMALL RIBOSOMAL SUBUNIT PROTEIN US15M"/>
    <property type="match status" value="1"/>
</dbReference>
<dbReference type="NCBIfam" id="TIGR00952">
    <property type="entry name" value="S15_bact"/>
    <property type="match status" value="1"/>
</dbReference>
<comment type="similarity">
    <text evidence="4 5">Belongs to the universal ribosomal protein uS15 family.</text>
</comment>
<evidence type="ECO:0000256" key="3">
    <source>
        <dbReference type="ARBA" id="ARBA00064542"/>
    </source>
</evidence>
<evidence type="ECO:0000256" key="5">
    <source>
        <dbReference type="RuleBase" id="RU003919"/>
    </source>
</evidence>
<gene>
    <name evidence="4 7" type="primary">rpsO</name>
    <name evidence="7" type="ORF">IAB93_07545</name>
</gene>
<dbReference type="InterPro" id="IPR009068">
    <property type="entry name" value="uS15_NS1_RNA-bd_sf"/>
</dbReference>
<dbReference type="FunFam" id="1.10.287.10:FF:000002">
    <property type="entry name" value="30S ribosomal protein S15"/>
    <property type="match status" value="1"/>
</dbReference>
<dbReference type="Proteomes" id="UP000823597">
    <property type="component" value="Unassembled WGS sequence"/>
</dbReference>
<dbReference type="InterPro" id="IPR005290">
    <property type="entry name" value="Ribosomal_uS15_bac-type"/>
</dbReference>
<comment type="caution">
    <text evidence="7">The sequence shown here is derived from an EMBL/GenBank/DDBJ whole genome shotgun (WGS) entry which is preliminary data.</text>
</comment>
<comment type="function">
    <text evidence="4">Forms an intersubunit bridge (bridge B4) with the 23S rRNA of the 50S subunit in the ribosome.</text>
</comment>
<comment type="function">
    <text evidence="4 6">One of the primary rRNA binding proteins, it binds directly to 16S rRNA where it helps nucleate assembly of the platform of the 30S subunit by binding and bridging several RNA helices of the 16S rRNA.</text>
</comment>
<dbReference type="HAMAP" id="MF_01343_B">
    <property type="entry name" value="Ribosomal_uS15_B"/>
    <property type="match status" value="1"/>
</dbReference>
<evidence type="ECO:0000313" key="8">
    <source>
        <dbReference type="Proteomes" id="UP000823597"/>
    </source>
</evidence>
<organism evidence="7 8">
    <name type="scientific">Candidatus Merdivivens pullistercoris</name>
    <dbReference type="NCBI Taxonomy" id="2840873"/>
    <lineage>
        <taxon>Bacteria</taxon>
        <taxon>Pseudomonadati</taxon>
        <taxon>Bacteroidota</taxon>
        <taxon>Bacteroidia</taxon>
        <taxon>Bacteroidales</taxon>
        <taxon>Muribaculaceae</taxon>
        <taxon>Muribaculaceae incertae sedis</taxon>
        <taxon>Candidatus Merdivivens</taxon>
    </lineage>
</organism>
<sequence>MAAEYLLPEKKQEIFAKYGKSNIDTGSPESQVALFSYRIAHLTEHLKKNRKDYNTQRSLLKLVGKRRRLLDYLKEVDIERYRNLIKELNLRR</sequence>
<reference evidence="7" key="1">
    <citation type="submission" date="2020-10" db="EMBL/GenBank/DDBJ databases">
        <authorList>
            <person name="Gilroy R."/>
        </authorList>
    </citation>
    <scope>NUCLEOTIDE SEQUENCE</scope>
    <source>
        <strain evidence="7">10037</strain>
    </source>
</reference>
<dbReference type="EMBL" id="JADIME010000077">
    <property type="protein sequence ID" value="MBO8465831.1"/>
    <property type="molecule type" value="Genomic_DNA"/>
</dbReference>
<comment type="subunit">
    <text evidence="3 4">Part of the 30S ribosomal subunit. Forms a bridge to the 50S subunit in the 70S ribosome, contacting the 23S rRNA.</text>
</comment>
<dbReference type="SUPFAM" id="SSF47060">
    <property type="entry name" value="S15/NS1 RNA-binding domain"/>
    <property type="match status" value="1"/>
</dbReference>
<keyword evidence="1 4" id="KW-0689">Ribosomal protein</keyword>
<evidence type="ECO:0000256" key="4">
    <source>
        <dbReference type="HAMAP-Rule" id="MF_01343"/>
    </source>
</evidence>
<dbReference type="PANTHER" id="PTHR23321">
    <property type="entry name" value="RIBOSOMAL PROTEIN S15, BACTERIAL AND ORGANELLAR"/>
    <property type="match status" value="1"/>
</dbReference>
<evidence type="ECO:0000313" key="7">
    <source>
        <dbReference type="EMBL" id="MBO8465831.1"/>
    </source>
</evidence>
<evidence type="ECO:0000256" key="2">
    <source>
        <dbReference type="ARBA" id="ARBA00023274"/>
    </source>
</evidence>
<dbReference type="GO" id="GO:0006412">
    <property type="term" value="P:translation"/>
    <property type="evidence" value="ECO:0007669"/>
    <property type="project" value="UniProtKB-UniRule"/>
</dbReference>
<dbReference type="Gene3D" id="6.10.250.3130">
    <property type="match status" value="1"/>
</dbReference>
<keyword evidence="4 6" id="KW-0694">RNA-binding</keyword>
<dbReference type="GO" id="GO:0022627">
    <property type="term" value="C:cytosolic small ribosomal subunit"/>
    <property type="evidence" value="ECO:0007669"/>
    <property type="project" value="TreeGrafter"/>
</dbReference>
<dbReference type="GO" id="GO:0019843">
    <property type="term" value="F:rRNA binding"/>
    <property type="evidence" value="ECO:0007669"/>
    <property type="project" value="UniProtKB-UniRule"/>
</dbReference>
<keyword evidence="2 4" id="KW-0687">Ribonucleoprotein</keyword>
<dbReference type="Pfam" id="PF00312">
    <property type="entry name" value="Ribosomal_S15"/>
    <property type="match status" value="1"/>
</dbReference>
<dbReference type="SMART" id="SM01387">
    <property type="entry name" value="Ribosomal_S15"/>
    <property type="match status" value="1"/>
</dbReference>
<dbReference type="GO" id="GO:0003735">
    <property type="term" value="F:structural constituent of ribosome"/>
    <property type="evidence" value="ECO:0007669"/>
    <property type="project" value="InterPro"/>
</dbReference>